<dbReference type="InterPro" id="IPR000594">
    <property type="entry name" value="ThiF_NAD_FAD-bd"/>
</dbReference>
<evidence type="ECO:0000313" key="4">
    <source>
        <dbReference type="Proteomes" id="UP001589700"/>
    </source>
</evidence>
<dbReference type="PANTHER" id="PTHR10953">
    <property type="entry name" value="UBIQUITIN-ACTIVATING ENZYME E1"/>
    <property type="match status" value="1"/>
</dbReference>
<dbReference type="SUPFAM" id="SSF52821">
    <property type="entry name" value="Rhodanese/Cell cycle control phosphatase"/>
    <property type="match status" value="1"/>
</dbReference>
<feature type="region of interest" description="Disordered" evidence="1">
    <location>
        <begin position="311"/>
        <end position="330"/>
    </location>
</feature>
<dbReference type="InterPro" id="IPR036873">
    <property type="entry name" value="Rhodanese-like_dom_sf"/>
</dbReference>
<dbReference type="SMART" id="SM00450">
    <property type="entry name" value="RHOD"/>
    <property type="match status" value="1"/>
</dbReference>
<organism evidence="3 4">
    <name type="scientific">Dietzia aerolata</name>
    <dbReference type="NCBI Taxonomy" id="595984"/>
    <lineage>
        <taxon>Bacteria</taxon>
        <taxon>Bacillati</taxon>
        <taxon>Actinomycetota</taxon>
        <taxon>Actinomycetes</taxon>
        <taxon>Mycobacteriales</taxon>
        <taxon>Dietziaceae</taxon>
        <taxon>Dietzia</taxon>
    </lineage>
</organism>
<dbReference type="CDD" id="cd00757">
    <property type="entry name" value="ThiF_MoeB_HesA_family"/>
    <property type="match status" value="1"/>
</dbReference>
<name>A0ABV5JKZ6_9ACTN</name>
<evidence type="ECO:0000259" key="2">
    <source>
        <dbReference type="PROSITE" id="PS50206"/>
    </source>
</evidence>
<dbReference type="Gene3D" id="3.40.50.720">
    <property type="entry name" value="NAD(P)-binding Rossmann-like Domain"/>
    <property type="match status" value="1"/>
</dbReference>
<evidence type="ECO:0000313" key="3">
    <source>
        <dbReference type="EMBL" id="MFB9258394.1"/>
    </source>
</evidence>
<keyword evidence="3" id="KW-0548">Nucleotidyltransferase</keyword>
<keyword evidence="4" id="KW-1185">Reference proteome</keyword>
<sequence length="428" mass="43817">MKATGGDAGATAKGLPPLVEPVAELSPDERALYSRHLLLGAIGDEGQRRLRAASVFVVGAGGLGAPVLLYLAAAGVGKITIVDDDDVDLGNLHRQVIHSVSSVGMAKVESARERLAGLAPGVHVDTVKARLDALNIMDLLDGHDLVIDGSDNFATRYLVSDACEIAGIPLIWGTIDRFRAQLAVFWSRPPAPAEAVSLRDLYPSPPPPGTVPSCAEAGVIGALPGTVGSMMAMEAVKLITGAGRPLLGRLVLMDLLESTNRTVTIRPDPSREPVTELPDGGDGGPACEVVDPELAAVPTVTATDLAAELDAAPATDPGTESSTTAGAGSRGPVAPVLVDVRTAGERSIAQIDPSVWVPLDTVAEDAADPTGVLGRSAARGPLVIYCKAGTRSARAAATLTAAGFAGVRSLEGGIEAWTRDVDPSLPGY</sequence>
<dbReference type="GO" id="GO:0016779">
    <property type="term" value="F:nucleotidyltransferase activity"/>
    <property type="evidence" value="ECO:0007669"/>
    <property type="project" value="UniProtKB-KW"/>
</dbReference>
<dbReference type="SUPFAM" id="SSF69572">
    <property type="entry name" value="Activating enzymes of the ubiquitin-like proteins"/>
    <property type="match status" value="1"/>
</dbReference>
<dbReference type="InterPro" id="IPR035985">
    <property type="entry name" value="Ubiquitin-activating_enz"/>
</dbReference>
<keyword evidence="3" id="KW-0808">Transferase</keyword>
<comment type="caution">
    <text evidence="3">The sequence shown here is derived from an EMBL/GenBank/DDBJ whole genome shotgun (WGS) entry which is preliminary data.</text>
</comment>
<protein>
    <submittedName>
        <fullName evidence="3">ThiF family adenylyltransferase</fullName>
    </submittedName>
</protein>
<gene>
    <name evidence="3" type="ORF">ACFFVD_01075</name>
</gene>
<dbReference type="RefSeq" id="WP_380022818.1">
    <property type="nucleotide sequence ID" value="NZ_JBHMDY010000001.1"/>
</dbReference>
<reference evidence="3 4" key="1">
    <citation type="submission" date="2024-09" db="EMBL/GenBank/DDBJ databases">
        <authorList>
            <person name="Sun Q."/>
            <person name="Mori K."/>
        </authorList>
    </citation>
    <scope>NUCLEOTIDE SEQUENCE [LARGE SCALE GENOMIC DNA]</scope>
    <source>
        <strain evidence="3 4">CCM 7659</strain>
    </source>
</reference>
<dbReference type="PANTHER" id="PTHR10953:SF102">
    <property type="entry name" value="ADENYLYLTRANSFERASE AND SULFURTRANSFERASE MOCS3"/>
    <property type="match status" value="1"/>
</dbReference>
<accession>A0ABV5JKZ6</accession>
<proteinExistence type="predicted"/>
<dbReference type="EMBL" id="JBHMDY010000001">
    <property type="protein sequence ID" value="MFB9258394.1"/>
    <property type="molecule type" value="Genomic_DNA"/>
</dbReference>
<evidence type="ECO:0000256" key="1">
    <source>
        <dbReference type="SAM" id="MobiDB-lite"/>
    </source>
</evidence>
<dbReference type="Pfam" id="PF00899">
    <property type="entry name" value="ThiF"/>
    <property type="match status" value="1"/>
</dbReference>
<dbReference type="Pfam" id="PF00581">
    <property type="entry name" value="Rhodanese"/>
    <property type="match status" value="1"/>
</dbReference>
<dbReference type="InterPro" id="IPR001763">
    <property type="entry name" value="Rhodanese-like_dom"/>
</dbReference>
<dbReference type="PROSITE" id="PS50206">
    <property type="entry name" value="RHODANESE_3"/>
    <property type="match status" value="1"/>
</dbReference>
<dbReference type="Gene3D" id="3.40.250.10">
    <property type="entry name" value="Rhodanese-like domain"/>
    <property type="match status" value="1"/>
</dbReference>
<dbReference type="Proteomes" id="UP001589700">
    <property type="component" value="Unassembled WGS sequence"/>
</dbReference>
<feature type="domain" description="Rhodanese" evidence="2">
    <location>
        <begin position="331"/>
        <end position="426"/>
    </location>
</feature>
<dbReference type="InterPro" id="IPR045886">
    <property type="entry name" value="ThiF/MoeB/HesA"/>
</dbReference>